<dbReference type="Gene3D" id="3.30.40.10">
    <property type="entry name" value="Zinc/RING finger domain, C3HC4 (zinc finger)"/>
    <property type="match status" value="1"/>
</dbReference>
<gene>
    <name evidence="6" type="ORF">DSTB1V02_LOCUS3</name>
</gene>
<keyword evidence="4" id="KW-1133">Transmembrane helix</keyword>
<evidence type="ECO:0000256" key="4">
    <source>
        <dbReference type="SAM" id="Phobius"/>
    </source>
</evidence>
<keyword evidence="4" id="KW-0812">Transmembrane</keyword>
<dbReference type="InterPro" id="IPR001841">
    <property type="entry name" value="Znf_RING"/>
</dbReference>
<keyword evidence="1 3" id="KW-0863">Zinc-finger</keyword>
<keyword evidence="4" id="KW-0472">Membrane</keyword>
<dbReference type="CDD" id="cd16473">
    <property type="entry name" value="RING-H2_RNF103"/>
    <property type="match status" value="1"/>
</dbReference>
<keyword evidence="2" id="KW-0862">Zinc</keyword>
<dbReference type="EMBL" id="LR899518">
    <property type="protein sequence ID" value="CAD7239965.1"/>
    <property type="molecule type" value="Genomic_DNA"/>
</dbReference>
<dbReference type="Pfam" id="PF13639">
    <property type="entry name" value="zf-RING_2"/>
    <property type="match status" value="1"/>
</dbReference>
<dbReference type="Proteomes" id="UP000677054">
    <property type="component" value="Unassembled WGS sequence"/>
</dbReference>
<dbReference type="SUPFAM" id="SSF57850">
    <property type="entry name" value="RING/U-box"/>
    <property type="match status" value="1"/>
</dbReference>
<name>A0A7R8X3S3_9CRUS</name>
<dbReference type="OrthoDB" id="21204at2759"/>
<dbReference type="GO" id="GO:0016567">
    <property type="term" value="P:protein ubiquitination"/>
    <property type="evidence" value="ECO:0007669"/>
    <property type="project" value="InterPro"/>
</dbReference>
<reference evidence="6" key="1">
    <citation type="submission" date="2020-11" db="EMBL/GenBank/DDBJ databases">
        <authorList>
            <person name="Tran Van P."/>
        </authorList>
    </citation>
    <scope>NUCLEOTIDE SEQUENCE</scope>
</reference>
<evidence type="ECO:0000256" key="2">
    <source>
        <dbReference type="ARBA" id="ARBA00022833"/>
    </source>
</evidence>
<organism evidence="6">
    <name type="scientific">Darwinula stevensoni</name>
    <dbReference type="NCBI Taxonomy" id="69355"/>
    <lineage>
        <taxon>Eukaryota</taxon>
        <taxon>Metazoa</taxon>
        <taxon>Ecdysozoa</taxon>
        <taxon>Arthropoda</taxon>
        <taxon>Crustacea</taxon>
        <taxon>Oligostraca</taxon>
        <taxon>Ostracoda</taxon>
        <taxon>Podocopa</taxon>
        <taxon>Podocopida</taxon>
        <taxon>Darwinulocopina</taxon>
        <taxon>Darwinuloidea</taxon>
        <taxon>Darwinulidae</taxon>
        <taxon>Darwinula</taxon>
    </lineage>
</organism>
<dbReference type="GO" id="GO:0005783">
    <property type="term" value="C:endoplasmic reticulum"/>
    <property type="evidence" value="ECO:0007669"/>
    <property type="project" value="TreeGrafter"/>
</dbReference>
<proteinExistence type="predicted"/>
<evidence type="ECO:0000256" key="3">
    <source>
        <dbReference type="PROSITE-ProRule" id="PRU00175"/>
    </source>
</evidence>
<dbReference type="SMART" id="SM00184">
    <property type="entry name" value="RING"/>
    <property type="match status" value="1"/>
</dbReference>
<dbReference type="InterPro" id="IPR042494">
    <property type="entry name" value="RNF103"/>
</dbReference>
<dbReference type="GO" id="GO:0008270">
    <property type="term" value="F:zinc ion binding"/>
    <property type="evidence" value="ECO:0007669"/>
    <property type="project" value="UniProtKB-KW"/>
</dbReference>
<accession>A0A7R8X3S3</accession>
<feature type="domain" description="RING-type" evidence="5">
    <location>
        <begin position="539"/>
        <end position="581"/>
    </location>
</feature>
<keyword evidence="1 3" id="KW-0479">Metal-binding</keyword>
<evidence type="ECO:0000313" key="7">
    <source>
        <dbReference type="Proteomes" id="UP000677054"/>
    </source>
</evidence>
<dbReference type="AlphaFoldDB" id="A0A7R8X3S3"/>
<evidence type="ECO:0000259" key="5">
    <source>
        <dbReference type="PROSITE" id="PS50089"/>
    </source>
</evidence>
<dbReference type="EMBL" id="CAJPEV010000001">
    <property type="protein sequence ID" value="CAG0878479.1"/>
    <property type="molecule type" value="Genomic_DNA"/>
</dbReference>
<evidence type="ECO:0000256" key="1">
    <source>
        <dbReference type="ARBA" id="ARBA00022771"/>
    </source>
</evidence>
<dbReference type="PANTHER" id="PTHR15302">
    <property type="entry name" value="E3 UBIQUITIN-PROTEIN LIGASE RNF103"/>
    <property type="match status" value="1"/>
</dbReference>
<dbReference type="PROSITE" id="PS50089">
    <property type="entry name" value="ZF_RING_2"/>
    <property type="match status" value="1"/>
</dbReference>
<dbReference type="GO" id="GO:0036503">
    <property type="term" value="P:ERAD pathway"/>
    <property type="evidence" value="ECO:0007669"/>
    <property type="project" value="TreeGrafter"/>
</dbReference>
<feature type="transmembrane region" description="Helical" evidence="4">
    <location>
        <begin position="320"/>
        <end position="339"/>
    </location>
</feature>
<sequence length="595" mass="68167">MWLKLLLLLAYVILLLVFSRILEVAEWYTYGRITYSSTILNPVTLSVRELKSLIEGRGLDSTIVIEKQDLVQLLVSTGKVTRGELQETSQNNCTKHEPVSSFSSGSHFYEDVEDTKDSVWLVQVVPTQRNEFPLLDDYSWRQVINKVSPFGVRVGVLDCSLDTMLCKRRNWDKPLILLALPKGVKAKDQVVLNTFSNPRVPAVFKWVQETMKNHVHDIKSLEELESQWLDSSKQVDGGPLRVVFFTDSMVVPLFLAALSVKFTGRIQFGIFSSSKETDKEEVPRKFPDFFAKEVRYLAMTWVGSVFRDDIFSWMQYRQEYMIFFSVVYCLAILTVSWFFKVPDSSSHDSHLPGSDFLPLSYLFHASLRQTHIASDADLEEGLELLIERLAVPNLWLHTTNFDYIQDLPVWRHRGNSEDSGGSEGDMDYFSDQENSHHGLTSKFVAHHATTCSPCTDKSVTDLPSLHPETCAQTSRTWKHLLSRFVKQIWSPFIGVKVDLLGVITSIRRSSDSRMKRRNSKLEDEQAWHPPAGMMEGSECAICLESYSSGDLLCGLPCSHSYHQECILIWLHRNNPNCPTCRWPAYKPKLRHQHVE</sequence>
<protein>
    <recommendedName>
        <fullName evidence="5">RING-type domain-containing protein</fullName>
    </recommendedName>
</protein>
<keyword evidence="7" id="KW-1185">Reference proteome</keyword>
<dbReference type="PANTHER" id="PTHR15302:SF0">
    <property type="entry name" value="E3 UBIQUITIN-PROTEIN LIGASE RNF103"/>
    <property type="match status" value="1"/>
</dbReference>
<evidence type="ECO:0000313" key="6">
    <source>
        <dbReference type="EMBL" id="CAD7239965.1"/>
    </source>
</evidence>
<dbReference type="GO" id="GO:0004842">
    <property type="term" value="F:ubiquitin-protein transferase activity"/>
    <property type="evidence" value="ECO:0007669"/>
    <property type="project" value="InterPro"/>
</dbReference>
<dbReference type="InterPro" id="IPR013083">
    <property type="entry name" value="Znf_RING/FYVE/PHD"/>
</dbReference>